<accession>J3PIH3</accession>
<dbReference type="GeneID" id="20353759"/>
<reference evidence="1" key="3">
    <citation type="submission" date="2010-09" db="EMBL/GenBank/DDBJ databases">
        <title>Annotation of Gaeumannomyces graminis var. tritici R3-111a-1.</title>
        <authorList>
            <consortium name="The Broad Institute Genome Sequencing Platform"/>
            <person name="Ma L.-J."/>
            <person name="Dead R."/>
            <person name="Young S.K."/>
            <person name="Zeng Q."/>
            <person name="Gargeya S."/>
            <person name="Fitzgerald M."/>
            <person name="Haas B."/>
            <person name="Abouelleil A."/>
            <person name="Alvarado L."/>
            <person name="Arachchi H.M."/>
            <person name="Berlin A."/>
            <person name="Brown A."/>
            <person name="Chapman S.B."/>
            <person name="Chen Z."/>
            <person name="Dunbar C."/>
            <person name="Freedman E."/>
            <person name="Gearin G."/>
            <person name="Gellesch M."/>
            <person name="Goldberg J."/>
            <person name="Griggs A."/>
            <person name="Gujja S."/>
            <person name="Heiman D."/>
            <person name="Howarth C."/>
            <person name="Larson L."/>
            <person name="Lui A."/>
            <person name="MacDonald P.J.P."/>
            <person name="Mehta T."/>
            <person name="Montmayeur A."/>
            <person name="Murphy C."/>
            <person name="Neiman D."/>
            <person name="Pearson M."/>
            <person name="Priest M."/>
            <person name="Roberts A."/>
            <person name="Saif S."/>
            <person name="Shea T."/>
            <person name="Shenoy N."/>
            <person name="Sisk P."/>
            <person name="Stolte C."/>
            <person name="Sykes S."/>
            <person name="Yandava C."/>
            <person name="Wortman J."/>
            <person name="Nusbaum C."/>
            <person name="Birren B."/>
        </authorList>
    </citation>
    <scope>NUCLEOTIDE SEQUENCE</scope>
    <source>
        <strain evidence="1">R3-111a-1</strain>
    </source>
</reference>
<dbReference type="HOGENOM" id="CLU_2333714_0_0_1"/>
<dbReference type="OrthoDB" id="5103340at2759"/>
<proteinExistence type="predicted"/>
<dbReference type="RefSeq" id="XP_009229471.1">
    <property type="nucleotide sequence ID" value="XM_009231207.1"/>
</dbReference>
<reference evidence="2" key="4">
    <citation type="journal article" date="2015" name="G3 (Bethesda)">
        <title>Genome sequences of three phytopathogenic species of the Magnaporthaceae family of fungi.</title>
        <authorList>
            <person name="Okagaki L.H."/>
            <person name="Nunes C.C."/>
            <person name="Sailsbery J."/>
            <person name="Clay B."/>
            <person name="Brown D."/>
            <person name="John T."/>
            <person name="Oh Y."/>
            <person name="Young N."/>
            <person name="Fitzgerald M."/>
            <person name="Haas B.J."/>
            <person name="Zeng Q."/>
            <person name="Young S."/>
            <person name="Adiconis X."/>
            <person name="Fan L."/>
            <person name="Levin J.Z."/>
            <person name="Mitchell T.K."/>
            <person name="Okubara P.A."/>
            <person name="Farman M.L."/>
            <person name="Kohn L.M."/>
            <person name="Birren B."/>
            <person name="Ma L.-J."/>
            <person name="Dean R.A."/>
        </authorList>
    </citation>
    <scope>NUCLEOTIDE SEQUENCE</scope>
    <source>
        <strain evidence="2">R3-111a-1</strain>
    </source>
</reference>
<organism evidence="1">
    <name type="scientific">Gaeumannomyces tritici (strain R3-111a-1)</name>
    <name type="common">Wheat and barley take-all root rot fungus</name>
    <name type="synonym">Gaeumannomyces graminis var. tritici</name>
    <dbReference type="NCBI Taxonomy" id="644352"/>
    <lineage>
        <taxon>Eukaryota</taxon>
        <taxon>Fungi</taxon>
        <taxon>Dikarya</taxon>
        <taxon>Ascomycota</taxon>
        <taxon>Pezizomycotina</taxon>
        <taxon>Sordariomycetes</taxon>
        <taxon>Sordariomycetidae</taxon>
        <taxon>Magnaporthales</taxon>
        <taxon>Magnaporthaceae</taxon>
        <taxon>Gaeumannomyces</taxon>
    </lineage>
</organism>
<gene>
    <name evidence="2" type="primary">20353759</name>
    <name evidence="1" type="ORF">GGTG_13301</name>
</gene>
<protein>
    <submittedName>
        <fullName evidence="1 2">Uncharacterized protein</fullName>
    </submittedName>
</protein>
<reference evidence="3" key="1">
    <citation type="submission" date="2010-07" db="EMBL/GenBank/DDBJ databases">
        <title>The genome sequence of Gaeumannomyces graminis var. tritici strain R3-111a-1.</title>
        <authorList>
            <consortium name="The Broad Institute Genome Sequencing Platform"/>
            <person name="Ma L.-J."/>
            <person name="Dead R."/>
            <person name="Young S."/>
            <person name="Zeng Q."/>
            <person name="Koehrsen M."/>
            <person name="Alvarado L."/>
            <person name="Berlin A."/>
            <person name="Chapman S.B."/>
            <person name="Chen Z."/>
            <person name="Freedman E."/>
            <person name="Gellesch M."/>
            <person name="Goldberg J."/>
            <person name="Griggs A."/>
            <person name="Gujja S."/>
            <person name="Heilman E.R."/>
            <person name="Heiman D."/>
            <person name="Hepburn T."/>
            <person name="Howarth C."/>
            <person name="Jen D."/>
            <person name="Larson L."/>
            <person name="Mehta T."/>
            <person name="Neiman D."/>
            <person name="Pearson M."/>
            <person name="Roberts A."/>
            <person name="Saif S."/>
            <person name="Shea T."/>
            <person name="Shenoy N."/>
            <person name="Sisk P."/>
            <person name="Stolte C."/>
            <person name="Sykes S."/>
            <person name="Walk T."/>
            <person name="White J."/>
            <person name="Yandava C."/>
            <person name="Haas B."/>
            <person name="Nusbaum C."/>
            <person name="Birren B."/>
        </authorList>
    </citation>
    <scope>NUCLEOTIDE SEQUENCE [LARGE SCALE GENOMIC DNA]</scope>
    <source>
        <strain evidence="3">R3-111a-1</strain>
    </source>
</reference>
<dbReference type="AlphaFoldDB" id="J3PIH3"/>
<evidence type="ECO:0000313" key="2">
    <source>
        <dbReference type="EnsemblFungi" id="EJT69192"/>
    </source>
</evidence>
<keyword evidence="3" id="KW-1185">Reference proteome</keyword>
<evidence type="ECO:0000313" key="1">
    <source>
        <dbReference type="EMBL" id="EJT69192.1"/>
    </source>
</evidence>
<name>J3PIH3_GAET3</name>
<evidence type="ECO:0000313" key="3">
    <source>
        <dbReference type="Proteomes" id="UP000006039"/>
    </source>
</evidence>
<reference evidence="1" key="2">
    <citation type="submission" date="2010-07" db="EMBL/GenBank/DDBJ databases">
        <authorList>
            <consortium name="The Broad Institute Genome Sequencing Platform"/>
            <consortium name="Broad Institute Genome Sequencing Center for Infectious Disease"/>
            <person name="Ma L.-J."/>
            <person name="Dead R."/>
            <person name="Young S."/>
            <person name="Zeng Q."/>
            <person name="Koehrsen M."/>
            <person name="Alvarado L."/>
            <person name="Berlin A."/>
            <person name="Chapman S.B."/>
            <person name="Chen Z."/>
            <person name="Freedman E."/>
            <person name="Gellesch M."/>
            <person name="Goldberg J."/>
            <person name="Griggs A."/>
            <person name="Gujja S."/>
            <person name="Heilman E.R."/>
            <person name="Heiman D."/>
            <person name="Hepburn T."/>
            <person name="Howarth C."/>
            <person name="Jen D."/>
            <person name="Larson L."/>
            <person name="Mehta T."/>
            <person name="Neiman D."/>
            <person name="Pearson M."/>
            <person name="Roberts A."/>
            <person name="Saif S."/>
            <person name="Shea T."/>
            <person name="Shenoy N."/>
            <person name="Sisk P."/>
            <person name="Stolte C."/>
            <person name="Sykes S."/>
            <person name="Walk T."/>
            <person name="White J."/>
            <person name="Yandava C."/>
            <person name="Haas B."/>
            <person name="Nusbaum C."/>
            <person name="Birren B."/>
        </authorList>
    </citation>
    <scope>NUCLEOTIDE SEQUENCE</scope>
    <source>
        <strain evidence="1">R3-111a-1</strain>
    </source>
</reference>
<dbReference type="VEuPathDB" id="FungiDB:GGTG_13301"/>
<dbReference type="Proteomes" id="UP000006039">
    <property type="component" value="Unassembled WGS sequence"/>
</dbReference>
<dbReference type="EMBL" id="GL385405">
    <property type="protein sequence ID" value="EJT69192.1"/>
    <property type="molecule type" value="Genomic_DNA"/>
</dbReference>
<reference evidence="2" key="5">
    <citation type="submission" date="2018-04" db="UniProtKB">
        <authorList>
            <consortium name="EnsemblFungi"/>
        </authorList>
    </citation>
    <scope>IDENTIFICATION</scope>
    <source>
        <strain evidence="2">R3-111a-1</strain>
    </source>
</reference>
<sequence length="98" mass="11233">MGWQEKYALIIDEVSMLGVRTLYVVNDQLCRIRESSRDFGGIPVVLFLRGFPSVSSREREIDPPRQLKSYVGETITSVRSSDDNTTWLTFCEGSSPRW</sequence>
<dbReference type="EnsemblFungi" id="EJT69192">
    <property type="protein sequence ID" value="EJT69192"/>
    <property type="gene ID" value="GGTG_13301"/>
</dbReference>